<gene>
    <name evidence="1" type="ORF">KIN_18650</name>
</gene>
<comment type="caution">
    <text evidence="1">The sequence shown here is derived from an EMBL/GenBank/DDBJ whole genome shotgun (WGS) entry which is preliminary data.</text>
</comment>
<evidence type="ECO:0000313" key="1">
    <source>
        <dbReference type="EMBL" id="GFE64791.1"/>
    </source>
</evidence>
<evidence type="ECO:0000313" key="2">
    <source>
        <dbReference type="Proteomes" id="UP000436822"/>
    </source>
</evidence>
<dbReference type="Proteomes" id="UP000436822">
    <property type="component" value="Unassembled WGS sequence"/>
</dbReference>
<sequence length="50" mass="4979">MVSGKVTPGKRGLSLLFCIGRLSLAIKVTGRSAVACVTAIAVPKAPAPAT</sequence>
<reference evidence="1 2" key="1">
    <citation type="submission" date="2019-12" db="EMBL/GenBank/DDBJ databases">
        <title>Litoreibacter badius sp. nov., a novel bacteriochlorophyll a-containing bacterium in the genus Litoreibacter.</title>
        <authorList>
            <person name="Kanamuro M."/>
            <person name="Takabe Y."/>
            <person name="Mori K."/>
            <person name="Takaichi S."/>
            <person name="Hanada S."/>
        </authorList>
    </citation>
    <scope>NUCLEOTIDE SEQUENCE [LARGE SCALE GENOMIC DNA]</scope>
    <source>
        <strain evidence="1 2">K6</strain>
    </source>
</reference>
<organism evidence="1 2">
    <name type="scientific">Litoreibacter roseus</name>
    <dbReference type="NCBI Taxonomy" id="2601869"/>
    <lineage>
        <taxon>Bacteria</taxon>
        <taxon>Pseudomonadati</taxon>
        <taxon>Pseudomonadota</taxon>
        <taxon>Alphaproteobacteria</taxon>
        <taxon>Rhodobacterales</taxon>
        <taxon>Roseobacteraceae</taxon>
        <taxon>Litoreibacter</taxon>
    </lineage>
</organism>
<dbReference type="EMBL" id="BLJE01000002">
    <property type="protein sequence ID" value="GFE64791.1"/>
    <property type="molecule type" value="Genomic_DNA"/>
</dbReference>
<accession>A0A6N6JEL3</accession>
<protein>
    <submittedName>
        <fullName evidence="1">Uncharacterized protein</fullName>
    </submittedName>
</protein>
<keyword evidence="2" id="KW-1185">Reference proteome</keyword>
<name>A0A6N6JEL3_9RHOB</name>
<dbReference type="AlphaFoldDB" id="A0A6N6JEL3"/>
<proteinExistence type="predicted"/>